<accession>A0A7K1U0L1</accession>
<comment type="caution">
    <text evidence="1">The sequence shown here is derived from an EMBL/GenBank/DDBJ whole genome shotgun (WGS) entry which is preliminary data.</text>
</comment>
<organism evidence="1 2">
    <name type="scientific">Chitinophaga tropicalis</name>
    <dbReference type="NCBI Taxonomy" id="2683588"/>
    <lineage>
        <taxon>Bacteria</taxon>
        <taxon>Pseudomonadati</taxon>
        <taxon>Bacteroidota</taxon>
        <taxon>Chitinophagia</taxon>
        <taxon>Chitinophagales</taxon>
        <taxon>Chitinophagaceae</taxon>
        <taxon>Chitinophaga</taxon>
    </lineage>
</organism>
<keyword evidence="2" id="KW-1185">Reference proteome</keyword>
<dbReference type="EMBL" id="WRXN01000002">
    <property type="protein sequence ID" value="MVT07883.1"/>
    <property type="molecule type" value="Genomic_DNA"/>
</dbReference>
<gene>
    <name evidence="1" type="ORF">GO493_06395</name>
</gene>
<proteinExistence type="predicted"/>
<evidence type="ECO:0000313" key="2">
    <source>
        <dbReference type="Proteomes" id="UP000461730"/>
    </source>
</evidence>
<dbReference type="RefSeq" id="WP_157305305.1">
    <property type="nucleotide sequence ID" value="NZ_WRXN01000002.1"/>
</dbReference>
<reference evidence="1 2" key="1">
    <citation type="submission" date="2019-12" db="EMBL/GenBank/DDBJ databases">
        <title>Chitinophaga sp. strain ysch24 (GDMCC 1.1355), whole genome shotgun sequence.</title>
        <authorList>
            <person name="Zhang X."/>
        </authorList>
    </citation>
    <scope>NUCLEOTIDE SEQUENCE [LARGE SCALE GENOMIC DNA]</scope>
    <source>
        <strain evidence="2">ysch24</strain>
    </source>
</reference>
<sequence length="62" mass="6945">MKLVPNSGQCLIIAADFIKTLAFRDTPNQSLMRNETIIMTGTGNGIRYTTITYSHQRIIDCP</sequence>
<protein>
    <submittedName>
        <fullName evidence="1">Uncharacterized protein</fullName>
    </submittedName>
</protein>
<dbReference type="Proteomes" id="UP000461730">
    <property type="component" value="Unassembled WGS sequence"/>
</dbReference>
<name>A0A7K1U0L1_9BACT</name>
<evidence type="ECO:0000313" key="1">
    <source>
        <dbReference type="EMBL" id="MVT07883.1"/>
    </source>
</evidence>
<dbReference type="AlphaFoldDB" id="A0A7K1U0L1"/>